<dbReference type="EMBL" id="JAOB01000027">
    <property type="protein sequence ID" value="EUA65417.1"/>
    <property type="molecule type" value="Genomic_DNA"/>
</dbReference>
<dbReference type="AlphaFoldDB" id="X8D9X0"/>
<proteinExistence type="predicted"/>
<protein>
    <submittedName>
        <fullName evidence="2">Helicase associated domain protein</fullName>
    </submittedName>
</protein>
<feature type="compositionally biased region" description="Low complexity" evidence="1">
    <location>
        <begin position="73"/>
        <end position="90"/>
    </location>
</feature>
<reference evidence="2" key="1">
    <citation type="submission" date="2014-01" db="EMBL/GenBank/DDBJ databases">
        <authorList>
            <person name="Brown-Elliot B."/>
            <person name="Wallace R."/>
            <person name="Lenaerts A."/>
            <person name="Ordway D."/>
            <person name="DeGroote M.A."/>
            <person name="Parker T."/>
            <person name="Sizemore C."/>
            <person name="Tallon L.J."/>
            <person name="Sadzewicz L.K."/>
            <person name="Sengamalay N."/>
            <person name="Fraser C.M."/>
            <person name="Hine E."/>
            <person name="Shefchek K.A."/>
            <person name="Das S.P."/>
            <person name="Tettelin H."/>
        </authorList>
    </citation>
    <scope>NUCLEOTIDE SEQUENCE [LARGE SCALE GENOMIC DNA]</scope>
    <source>
        <strain evidence="2">4042</strain>
    </source>
</reference>
<feature type="region of interest" description="Disordered" evidence="1">
    <location>
        <begin position="71"/>
        <end position="108"/>
    </location>
</feature>
<comment type="caution">
    <text evidence="2">The sequence shown here is derived from an EMBL/GenBank/DDBJ whole genome shotgun (WGS) entry which is preliminary data.</text>
</comment>
<organism evidence="2">
    <name type="scientific">Mycobacterium xenopi 4042</name>
    <dbReference type="NCBI Taxonomy" id="1299334"/>
    <lineage>
        <taxon>Bacteria</taxon>
        <taxon>Bacillati</taxon>
        <taxon>Actinomycetota</taxon>
        <taxon>Actinomycetes</taxon>
        <taxon>Mycobacteriales</taxon>
        <taxon>Mycobacteriaceae</taxon>
        <taxon>Mycobacterium</taxon>
    </lineage>
</organism>
<accession>X8D9X0</accession>
<name>X8D9X0_MYCXE</name>
<sequence>MLFQWASDQRREYAAGTLDAQRTAALESLPGWQWRPAGQRWEYGFAQLAEFAADTGQASPSQNYVTEQGYRLGSGSASSATRTRAASSTRSGRRHWSRCPDGSGTCWKPGGAPGWPSWPVSPPSTVTCVCPQLPHRWRGSTRQMGR</sequence>
<dbReference type="PATRIC" id="fig|1299334.3.peg.2400"/>
<evidence type="ECO:0000313" key="2">
    <source>
        <dbReference type="EMBL" id="EUA65417.1"/>
    </source>
</evidence>
<evidence type="ECO:0000256" key="1">
    <source>
        <dbReference type="SAM" id="MobiDB-lite"/>
    </source>
</evidence>
<gene>
    <name evidence="2" type="ORF">I553_10714</name>
</gene>